<organism evidence="4 5">
    <name type="scientific">Polarella glacialis</name>
    <name type="common">Dinoflagellate</name>
    <dbReference type="NCBI Taxonomy" id="89957"/>
    <lineage>
        <taxon>Eukaryota</taxon>
        <taxon>Sar</taxon>
        <taxon>Alveolata</taxon>
        <taxon>Dinophyceae</taxon>
        <taxon>Suessiales</taxon>
        <taxon>Suessiaceae</taxon>
        <taxon>Polarella</taxon>
    </lineage>
</organism>
<dbReference type="Proteomes" id="UP000626109">
    <property type="component" value="Unassembled WGS sequence"/>
</dbReference>
<evidence type="ECO:0000259" key="3">
    <source>
        <dbReference type="Pfam" id="PF05199"/>
    </source>
</evidence>
<dbReference type="Gene3D" id="3.30.410.40">
    <property type="match status" value="1"/>
</dbReference>
<dbReference type="SUPFAM" id="SSF51905">
    <property type="entry name" value="FAD/NAD(P)-binding domain"/>
    <property type="match status" value="1"/>
</dbReference>
<gene>
    <name evidence="4" type="ORF">PGLA2088_LOCUS11528</name>
</gene>
<proteinExistence type="inferred from homology"/>
<dbReference type="InterPro" id="IPR036188">
    <property type="entry name" value="FAD/NAD-bd_sf"/>
</dbReference>
<feature type="domain" description="Glucose-methanol-choline oxidoreductase C-terminal" evidence="3">
    <location>
        <begin position="3"/>
        <end position="68"/>
    </location>
</feature>
<evidence type="ECO:0000256" key="2">
    <source>
        <dbReference type="SAM" id="MobiDB-lite"/>
    </source>
</evidence>
<evidence type="ECO:0000313" key="5">
    <source>
        <dbReference type="Proteomes" id="UP000626109"/>
    </source>
</evidence>
<dbReference type="Gene3D" id="3.50.50.60">
    <property type="entry name" value="FAD/NAD(P)-binding domain"/>
    <property type="match status" value="1"/>
</dbReference>
<feature type="region of interest" description="Disordered" evidence="2">
    <location>
        <begin position="79"/>
        <end position="100"/>
    </location>
</feature>
<dbReference type="GO" id="GO:0016614">
    <property type="term" value="F:oxidoreductase activity, acting on CH-OH group of donors"/>
    <property type="evidence" value="ECO:0007669"/>
    <property type="project" value="InterPro"/>
</dbReference>
<comment type="caution">
    <text evidence="4">The sequence shown here is derived from an EMBL/GenBank/DDBJ whole genome shotgun (WGS) entry which is preliminary data.</text>
</comment>
<dbReference type="GO" id="GO:0050660">
    <property type="term" value="F:flavin adenine dinucleotide binding"/>
    <property type="evidence" value="ECO:0007669"/>
    <property type="project" value="InterPro"/>
</dbReference>
<protein>
    <recommendedName>
        <fullName evidence="3">Glucose-methanol-choline oxidoreductase C-terminal domain-containing protein</fullName>
    </recommendedName>
</protein>
<feature type="non-terminal residue" evidence="4">
    <location>
        <position position="1"/>
    </location>
</feature>
<dbReference type="InterPro" id="IPR012132">
    <property type="entry name" value="GMC_OxRdtase"/>
</dbReference>
<dbReference type="InterPro" id="IPR007867">
    <property type="entry name" value="GMC_OxRtase_C"/>
</dbReference>
<accession>A0A813IUB2</accession>
<reference evidence="4" key="1">
    <citation type="submission" date="2021-02" db="EMBL/GenBank/DDBJ databases">
        <authorList>
            <person name="Dougan E. K."/>
            <person name="Rhodes N."/>
            <person name="Thang M."/>
            <person name="Chan C."/>
        </authorList>
    </citation>
    <scope>NUCLEOTIDE SEQUENCE</scope>
</reference>
<sequence length="100" mass="10784">DFNSDDSVDAWIRQNGHSGYHLSCTCAMGKVVDAEGKVLGLEGLRIADASIMPSMTSGNLNAPTIMLAEKIADNIRGATPLPADEEADWHVPTDWQTSQR</sequence>
<dbReference type="Pfam" id="PF05199">
    <property type="entry name" value="GMC_oxred_C"/>
    <property type="match status" value="1"/>
</dbReference>
<dbReference type="EMBL" id="CAJNNW010013341">
    <property type="protein sequence ID" value="CAE8655260.1"/>
    <property type="molecule type" value="Genomic_DNA"/>
</dbReference>
<dbReference type="AlphaFoldDB" id="A0A813IUB2"/>
<evidence type="ECO:0000256" key="1">
    <source>
        <dbReference type="ARBA" id="ARBA00010790"/>
    </source>
</evidence>
<dbReference type="PANTHER" id="PTHR11552">
    <property type="entry name" value="GLUCOSE-METHANOL-CHOLINE GMC OXIDOREDUCTASE"/>
    <property type="match status" value="1"/>
</dbReference>
<name>A0A813IUB2_POLGL</name>
<comment type="similarity">
    <text evidence="1">Belongs to the GMC oxidoreductase family.</text>
</comment>
<dbReference type="PANTHER" id="PTHR11552:SF147">
    <property type="entry name" value="CHOLINE DEHYDROGENASE, MITOCHONDRIAL"/>
    <property type="match status" value="1"/>
</dbReference>
<evidence type="ECO:0000313" key="4">
    <source>
        <dbReference type="EMBL" id="CAE8655260.1"/>
    </source>
</evidence>